<dbReference type="Gene3D" id="3.20.20.140">
    <property type="entry name" value="Metal-dependent hydrolases"/>
    <property type="match status" value="1"/>
</dbReference>
<evidence type="ECO:0000313" key="1">
    <source>
        <dbReference type="EMBL" id="HJC34181.1"/>
    </source>
</evidence>
<dbReference type="AlphaFoldDB" id="A0A9D2NMK0"/>
<keyword evidence="1" id="KW-0224">Dipeptidase</keyword>
<dbReference type="Proteomes" id="UP000823890">
    <property type="component" value="Unassembled WGS sequence"/>
</dbReference>
<comment type="caution">
    <text evidence="1">The sequence shown here is derived from an EMBL/GenBank/DDBJ whole genome shotgun (WGS) entry which is preliminary data.</text>
</comment>
<dbReference type="PANTHER" id="PTHR10443:SF12">
    <property type="entry name" value="DIPEPTIDASE"/>
    <property type="match status" value="1"/>
</dbReference>
<reference evidence="1" key="1">
    <citation type="journal article" date="2021" name="PeerJ">
        <title>Extensive microbial diversity within the chicken gut microbiome revealed by metagenomics and culture.</title>
        <authorList>
            <person name="Gilroy R."/>
            <person name="Ravi A."/>
            <person name="Getino M."/>
            <person name="Pursley I."/>
            <person name="Horton D.L."/>
            <person name="Alikhan N.F."/>
            <person name="Baker D."/>
            <person name="Gharbi K."/>
            <person name="Hall N."/>
            <person name="Watson M."/>
            <person name="Adriaenssens E.M."/>
            <person name="Foster-Nyarko E."/>
            <person name="Jarju S."/>
            <person name="Secka A."/>
            <person name="Antonio M."/>
            <person name="Oren A."/>
            <person name="Chaudhuri R.R."/>
            <person name="La Ragione R."/>
            <person name="Hildebrand F."/>
            <person name="Pallen M.J."/>
        </authorList>
    </citation>
    <scope>NUCLEOTIDE SEQUENCE</scope>
    <source>
        <strain evidence="1">ChiW19-954</strain>
    </source>
</reference>
<protein>
    <submittedName>
        <fullName evidence="1">Membrane dipeptidase</fullName>
        <ecNumber evidence="1">3.4.13.-</ecNumber>
    </submittedName>
</protein>
<dbReference type="InterPro" id="IPR032466">
    <property type="entry name" value="Metal_Hydrolase"/>
</dbReference>
<dbReference type="GO" id="GO:0006508">
    <property type="term" value="P:proteolysis"/>
    <property type="evidence" value="ECO:0007669"/>
    <property type="project" value="InterPro"/>
</dbReference>
<sequence length="366" mass="41306">MKWIDMHCDTLSEIIKIKEKDKNTEESLYRNHLCVDAERLRYTDSAAQFFACYVNAAEYGDTDMHIAQQGKFPVRREDSGRWDAVYEAVLKMLKEAHCEADQTLFFAKTVEELCSSELCDSEQEAGALVKKRTEVKAERTAGILTVEEGGVLNGRLSRLDDLYENGVRLVTLTWNYENCIGYPNSRDKSIMEKGLTDFGIQTVERMNELGMIVDVSHLSDGGFWDCIRYSRYPVAASHSNARSLCRHPRNLSDEMLRALGENGGVAGLNFYSAFLRERRGETDGRRASVDDIADHALWMIKKAGEDAVAMGTDFDGFDPDSLSDGIQGVQDIGKVWDAMRKKGITARQMDKIACGNVMRVMQEVWK</sequence>
<gene>
    <name evidence="1" type="ORF">H9758_06245</name>
</gene>
<keyword evidence="1" id="KW-0645">Protease</keyword>
<keyword evidence="1" id="KW-0378">Hydrolase</keyword>
<dbReference type="EMBL" id="DWWO01000079">
    <property type="protein sequence ID" value="HJC34181.1"/>
    <property type="molecule type" value="Genomic_DNA"/>
</dbReference>
<dbReference type="GO" id="GO:0070573">
    <property type="term" value="F:metallodipeptidase activity"/>
    <property type="evidence" value="ECO:0007669"/>
    <property type="project" value="InterPro"/>
</dbReference>
<reference evidence="1" key="2">
    <citation type="submission" date="2021-04" db="EMBL/GenBank/DDBJ databases">
        <authorList>
            <person name="Gilroy R."/>
        </authorList>
    </citation>
    <scope>NUCLEOTIDE SEQUENCE</scope>
    <source>
        <strain evidence="1">ChiW19-954</strain>
    </source>
</reference>
<dbReference type="InterPro" id="IPR008257">
    <property type="entry name" value="Pept_M19"/>
</dbReference>
<proteinExistence type="predicted"/>
<dbReference type="PANTHER" id="PTHR10443">
    <property type="entry name" value="MICROSOMAL DIPEPTIDASE"/>
    <property type="match status" value="1"/>
</dbReference>
<accession>A0A9D2NMK0</accession>
<dbReference type="EC" id="3.4.13.-" evidence="1"/>
<organism evidence="1 2">
    <name type="scientific">Candidatus Mediterraneibacter faecipullorum</name>
    <dbReference type="NCBI Taxonomy" id="2838670"/>
    <lineage>
        <taxon>Bacteria</taxon>
        <taxon>Bacillati</taxon>
        <taxon>Bacillota</taxon>
        <taxon>Clostridia</taxon>
        <taxon>Lachnospirales</taxon>
        <taxon>Lachnospiraceae</taxon>
        <taxon>Mediterraneibacter</taxon>
    </lineage>
</organism>
<evidence type="ECO:0000313" key="2">
    <source>
        <dbReference type="Proteomes" id="UP000823890"/>
    </source>
</evidence>
<name>A0A9D2NMK0_9FIRM</name>
<dbReference type="SUPFAM" id="SSF51556">
    <property type="entry name" value="Metallo-dependent hydrolases"/>
    <property type="match status" value="1"/>
</dbReference>
<dbReference type="PROSITE" id="PS51365">
    <property type="entry name" value="RENAL_DIPEPTIDASE_2"/>
    <property type="match status" value="1"/>
</dbReference>
<dbReference type="Pfam" id="PF01244">
    <property type="entry name" value="Peptidase_M19"/>
    <property type="match status" value="1"/>
</dbReference>